<dbReference type="EMBL" id="RAPE01000003">
    <property type="protein sequence ID" value="RKF14080.1"/>
    <property type="molecule type" value="Genomic_DNA"/>
</dbReference>
<dbReference type="AlphaFoldDB" id="A0A3A8ATT5"/>
<reference evidence="2 3" key="1">
    <citation type="submission" date="2018-09" db="EMBL/GenBank/DDBJ databases">
        <title>Roseovarius spongiae sp. nov., isolated from a marine sponge.</title>
        <authorList>
            <person name="Zhuang L."/>
            <person name="Luo L."/>
        </authorList>
    </citation>
    <scope>NUCLEOTIDE SEQUENCE [LARGE SCALE GENOMIC DNA]</scope>
    <source>
        <strain evidence="2 3">HN-E21</strain>
    </source>
</reference>
<evidence type="ECO:0000256" key="1">
    <source>
        <dbReference type="SAM" id="Phobius"/>
    </source>
</evidence>
<feature type="transmembrane region" description="Helical" evidence="1">
    <location>
        <begin position="144"/>
        <end position="164"/>
    </location>
</feature>
<keyword evidence="1" id="KW-0812">Transmembrane</keyword>
<evidence type="ECO:0000313" key="2">
    <source>
        <dbReference type="EMBL" id="RKF14080.1"/>
    </source>
</evidence>
<gene>
    <name evidence="2" type="ORF">D6850_12990</name>
</gene>
<evidence type="ECO:0000313" key="3">
    <source>
        <dbReference type="Proteomes" id="UP000281128"/>
    </source>
</evidence>
<dbReference type="Proteomes" id="UP000281128">
    <property type="component" value="Unassembled WGS sequence"/>
</dbReference>
<keyword evidence="3" id="KW-1185">Reference proteome</keyword>
<dbReference type="RefSeq" id="WP_121167574.1">
    <property type="nucleotide sequence ID" value="NZ_RAPE01000003.1"/>
</dbReference>
<organism evidence="2 3">
    <name type="scientific">Roseovarius spongiae</name>
    <dbReference type="NCBI Taxonomy" id="2320272"/>
    <lineage>
        <taxon>Bacteria</taxon>
        <taxon>Pseudomonadati</taxon>
        <taxon>Pseudomonadota</taxon>
        <taxon>Alphaproteobacteria</taxon>
        <taxon>Rhodobacterales</taxon>
        <taxon>Roseobacteraceae</taxon>
        <taxon>Roseovarius</taxon>
    </lineage>
</organism>
<accession>A0A3A8ATT5</accession>
<keyword evidence="1" id="KW-1133">Transmembrane helix</keyword>
<feature type="transmembrane region" description="Helical" evidence="1">
    <location>
        <begin position="109"/>
        <end position="132"/>
    </location>
</feature>
<protein>
    <submittedName>
        <fullName evidence="2">Rod shape-determining protein MreD</fullName>
    </submittedName>
</protein>
<name>A0A3A8ATT5_9RHOB</name>
<dbReference type="OrthoDB" id="7629477at2"/>
<sequence length="179" mass="19510">MVERVQARLWAMRALFVALCCVVIFWRLLPLDTMPRGWAGPDLILALACAWVLRRPEYAPALLIAAVVLMADLLFQRPPGLWAALALIGTETLKSRAPGLRDLGFGPEWLTVATVLVAMTLGERLILAVLMVPQAPLGLSLMKALFTILAYPLAVLASALLFGVRKIRPGDADSLRSRA</sequence>
<proteinExistence type="predicted"/>
<feature type="transmembrane region" description="Helical" evidence="1">
    <location>
        <begin position="12"/>
        <end position="29"/>
    </location>
</feature>
<comment type="caution">
    <text evidence="2">The sequence shown here is derived from an EMBL/GenBank/DDBJ whole genome shotgun (WGS) entry which is preliminary data.</text>
</comment>
<keyword evidence="1" id="KW-0472">Membrane</keyword>